<keyword evidence="2" id="KW-0472">Membrane</keyword>
<dbReference type="GO" id="GO:0008233">
    <property type="term" value="F:peptidase activity"/>
    <property type="evidence" value="ECO:0007669"/>
    <property type="project" value="UniProtKB-KW"/>
</dbReference>
<dbReference type="OrthoDB" id="1194650at2759"/>
<feature type="region of interest" description="Disordered" evidence="1">
    <location>
        <begin position="34"/>
        <end position="92"/>
    </location>
</feature>
<proteinExistence type="predicted"/>
<keyword evidence="4" id="KW-1185">Reference proteome</keyword>
<keyword evidence="3" id="KW-0645">Protease</keyword>
<dbReference type="EMBL" id="CACTIH010007365">
    <property type="protein sequence ID" value="CAA3011327.1"/>
    <property type="molecule type" value="Genomic_DNA"/>
</dbReference>
<keyword evidence="3" id="KW-0378">Hydrolase</keyword>
<protein>
    <submittedName>
        <fullName evidence="3">CAAX amino terminal protease</fullName>
    </submittedName>
</protein>
<evidence type="ECO:0000256" key="2">
    <source>
        <dbReference type="SAM" id="Phobius"/>
    </source>
</evidence>
<accession>A0A8S0U5X5</accession>
<evidence type="ECO:0000313" key="4">
    <source>
        <dbReference type="Proteomes" id="UP000594638"/>
    </source>
</evidence>
<feature type="transmembrane region" description="Helical" evidence="2">
    <location>
        <begin position="282"/>
        <end position="302"/>
    </location>
</feature>
<feature type="transmembrane region" description="Helical" evidence="2">
    <location>
        <begin position="233"/>
        <end position="262"/>
    </location>
</feature>
<dbReference type="PANTHER" id="PTHR43592:SF20">
    <property type="entry name" value="ALPHA_BETA-HYDROLASES SUPERFAMILY PROTEIN"/>
    <property type="match status" value="1"/>
</dbReference>
<dbReference type="Gramene" id="OE9A073326T1">
    <property type="protein sequence ID" value="OE9A073326C1"/>
    <property type="gene ID" value="OE9A073326"/>
</dbReference>
<evidence type="ECO:0000313" key="3">
    <source>
        <dbReference type="EMBL" id="CAA3011327.1"/>
    </source>
</evidence>
<reference evidence="3 4" key="1">
    <citation type="submission" date="2019-12" db="EMBL/GenBank/DDBJ databases">
        <authorList>
            <person name="Alioto T."/>
            <person name="Alioto T."/>
            <person name="Gomez Garrido J."/>
        </authorList>
    </citation>
    <scope>NUCLEOTIDE SEQUENCE [LARGE SCALE GENOMIC DNA]</scope>
</reference>
<dbReference type="AlphaFoldDB" id="A0A8S0U5X5"/>
<dbReference type="PANTHER" id="PTHR43592">
    <property type="entry name" value="CAAX AMINO TERMINAL PROTEASE"/>
    <property type="match status" value="1"/>
</dbReference>
<gene>
    <name evidence="3" type="ORF">OLEA9_A073326</name>
</gene>
<dbReference type="Proteomes" id="UP000594638">
    <property type="component" value="Unassembled WGS sequence"/>
</dbReference>
<sequence length="337" mass="37836">MKEKKITYMVHDFSIDMQIWAYEALLEVGERFALRGSDSGDGGHAAKEDSDEEAFEGRSGTEQTFGDDEENERSGSDRDDEDTEDTDVAHIAPCQDDVNLPVAPMEDKLIHSLASWMSTIHEPQSPQMQPKTMMKRQRVAMRRMATALLLKSQLSGRYLKHELEFLQHDDAGHDCDDQLLLPGLCIQGEGEENQKTSSDVGRIGTEGGILKLVGKVALLWDGMRGTMSLTDKLISFLCIAEHLLILRILDFVFMVLLLWSLVVIPLLPSLIQSWATRSPFKIAVLACIASVYVSIMIMITLWENRICKYDDPLKQYGMDLTSIHEVAEMGARSNEGR</sequence>
<organism evidence="3 4">
    <name type="scientific">Olea europaea subsp. europaea</name>
    <dbReference type="NCBI Taxonomy" id="158383"/>
    <lineage>
        <taxon>Eukaryota</taxon>
        <taxon>Viridiplantae</taxon>
        <taxon>Streptophyta</taxon>
        <taxon>Embryophyta</taxon>
        <taxon>Tracheophyta</taxon>
        <taxon>Spermatophyta</taxon>
        <taxon>Magnoliopsida</taxon>
        <taxon>eudicotyledons</taxon>
        <taxon>Gunneridae</taxon>
        <taxon>Pentapetalae</taxon>
        <taxon>asterids</taxon>
        <taxon>lamiids</taxon>
        <taxon>Lamiales</taxon>
        <taxon>Oleaceae</taxon>
        <taxon>Oleeae</taxon>
        <taxon>Olea</taxon>
    </lineage>
</organism>
<keyword evidence="2" id="KW-0812">Transmembrane</keyword>
<evidence type="ECO:0000256" key="1">
    <source>
        <dbReference type="SAM" id="MobiDB-lite"/>
    </source>
</evidence>
<comment type="caution">
    <text evidence="3">The sequence shown here is derived from an EMBL/GenBank/DDBJ whole genome shotgun (WGS) entry which is preliminary data.</text>
</comment>
<keyword evidence="2" id="KW-1133">Transmembrane helix</keyword>
<dbReference type="GO" id="GO:0006508">
    <property type="term" value="P:proteolysis"/>
    <property type="evidence" value="ECO:0007669"/>
    <property type="project" value="UniProtKB-KW"/>
</dbReference>
<name>A0A8S0U5X5_OLEEU</name>